<evidence type="ECO:0000313" key="4">
    <source>
        <dbReference type="Proteomes" id="UP000616885"/>
    </source>
</evidence>
<keyword evidence="2" id="KW-0472">Membrane</keyword>
<gene>
    <name evidence="3" type="ORF">IM811_011432</name>
</gene>
<evidence type="ECO:0000256" key="1">
    <source>
        <dbReference type="SAM" id="MobiDB-lite"/>
    </source>
</evidence>
<evidence type="ECO:0000313" key="3">
    <source>
        <dbReference type="EMBL" id="KAF9755991.1"/>
    </source>
</evidence>
<dbReference type="AlphaFoldDB" id="A0A8H7NHZ3"/>
<feature type="compositionally biased region" description="Low complexity" evidence="1">
    <location>
        <begin position="40"/>
        <end position="58"/>
    </location>
</feature>
<name>A0A8H7NHZ3_BIOOC</name>
<feature type="region of interest" description="Disordered" evidence="1">
    <location>
        <begin position="30"/>
        <end position="58"/>
    </location>
</feature>
<protein>
    <submittedName>
        <fullName evidence="3">Uncharacterized protein</fullName>
    </submittedName>
</protein>
<dbReference type="EMBL" id="JADCTT010000003">
    <property type="protein sequence ID" value="KAF9755991.1"/>
    <property type="molecule type" value="Genomic_DNA"/>
</dbReference>
<reference evidence="3" key="1">
    <citation type="submission" date="2020-10" db="EMBL/GenBank/DDBJ databases">
        <title>High-Quality Genome Resource of Clonostachys rosea strain S41 by Oxford Nanopore Long-Read Sequencing.</title>
        <authorList>
            <person name="Wang H."/>
        </authorList>
    </citation>
    <scope>NUCLEOTIDE SEQUENCE</scope>
    <source>
        <strain evidence="3">S41</strain>
    </source>
</reference>
<keyword evidence="2" id="KW-1133">Transmembrane helix</keyword>
<comment type="caution">
    <text evidence="3">The sequence shown here is derived from an EMBL/GenBank/DDBJ whole genome shotgun (WGS) entry which is preliminary data.</text>
</comment>
<feature type="transmembrane region" description="Helical" evidence="2">
    <location>
        <begin position="85"/>
        <end position="114"/>
    </location>
</feature>
<keyword evidence="2" id="KW-0812">Transmembrane</keyword>
<dbReference type="Proteomes" id="UP000616885">
    <property type="component" value="Unassembled WGS sequence"/>
</dbReference>
<proteinExistence type="predicted"/>
<accession>A0A8H7NHZ3</accession>
<organism evidence="3 4">
    <name type="scientific">Bionectria ochroleuca</name>
    <name type="common">Gliocladium roseum</name>
    <dbReference type="NCBI Taxonomy" id="29856"/>
    <lineage>
        <taxon>Eukaryota</taxon>
        <taxon>Fungi</taxon>
        <taxon>Dikarya</taxon>
        <taxon>Ascomycota</taxon>
        <taxon>Pezizomycotina</taxon>
        <taxon>Sordariomycetes</taxon>
        <taxon>Hypocreomycetidae</taxon>
        <taxon>Hypocreales</taxon>
        <taxon>Bionectriaceae</taxon>
        <taxon>Clonostachys</taxon>
    </lineage>
</organism>
<sequence>MKNRELQEAQQTMNNLSTDIGTQVSQQDPFVAWPEPDTANSPSHLNSSGSSINSCSSTPSKIARPIGMTAEGGTYHGCTLLFETFIVTLFAFVVTLLAFAVTLFTFAVALLTYVKAFQ</sequence>
<evidence type="ECO:0000256" key="2">
    <source>
        <dbReference type="SAM" id="Phobius"/>
    </source>
</evidence>